<dbReference type="InterPro" id="IPR036052">
    <property type="entry name" value="TrpB-like_PALP_sf"/>
</dbReference>
<reference evidence="14 15" key="1">
    <citation type="journal article" date="2016" name="Eur. J. Clin. Microbiol. Infect. Dis.">
        <title>Whole genome sequencing as a tool for phylogenetic analysis of clinical strains of Mitis group streptococci.</title>
        <authorList>
            <person name="Rasmussen L.H."/>
            <person name="Dargis R."/>
            <person name="Hojholt K."/>
            <person name="Christensen J.J."/>
            <person name="Skovgaard O."/>
            <person name="Justesen U.S."/>
            <person name="Rosenvinge F.S."/>
            <person name="Moser C."/>
            <person name="Lukjancenko O."/>
            <person name="Rasmussen S."/>
            <person name="Nielsen X.C."/>
        </authorList>
    </citation>
    <scope>NUCLEOTIDE SEQUENCE [LARGE SCALE GENOMIC DNA]</scope>
    <source>
        <strain evidence="14 15">B_007274_11</strain>
    </source>
</reference>
<dbReference type="AlphaFoldDB" id="A0A1X1I8M9"/>
<dbReference type="PANTHER" id="PTHR48078">
    <property type="entry name" value="THREONINE DEHYDRATASE, MITOCHONDRIAL-RELATED"/>
    <property type="match status" value="1"/>
</dbReference>
<comment type="catalytic activity">
    <reaction evidence="1 12">
        <text>L-threonine = 2-oxobutanoate + NH4(+)</text>
        <dbReference type="Rhea" id="RHEA:22108"/>
        <dbReference type="ChEBI" id="CHEBI:16763"/>
        <dbReference type="ChEBI" id="CHEBI:28938"/>
        <dbReference type="ChEBI" id="CHEBI:57926"/>
        <dbReference type="EC" id="4.3.1.19"/>
    </reaction>
</comment>
<dbReference type="Gene3D" id="3.40.50.1100">
    <property type="match status" value="2"/>
</dbReference>
<dbReference type="CDD" id="cd01562">
    <property type="entry name" value="Thr-dehyd"/>
    <property type="match status" value="1"/>
</dbReference>
<protein>
    <recommendedName>
        <fullName evidence="12">L-threonine dehydratase</fullName>
        <ecNumber evidence="12">4.3.1.19</ecNumber>
    </recommendedName>
    <alternativeName>
        <fullName evidence="12">Threonine deaminase</fullName>
    </alternativeName>
</protein>
<evidence type="ECO:0000256" key="5">
    <source>
        <dbReference type="ARBA" id="ARBA00011881"/>
    </source>
</evidence>
<dbReference type="Gene3D" id="3.40.1020.10">
    <property type="entry name" value="Biosynthetic Threonine Deaminase, Domain 3"/>
    <property type="match status" value="1"/>
</dbReference>
<keyword evidence="9 12" id="KW-0456">Lyase</keyword>
<organism evidence="14 15">
    <name type="scientific">Streptococcus oralis subsp. oralis</name>
    <dbReference type="NCBI Taxonomy" id="1891914"/>
    <lineage>
        <taxon>Bacteria</taxon>
        <taxon>Bacillati</taxon>
        <taxon>Bacillota</taxon>
        <taxon>Bacilli</taxon>
        <taxon>Lactobacillales</taxon>
        <taxon>Streptococcaceae</taxon>
        <taxon>Streptococcus</taxon>
    </lineage>
</organism>
<dbReference type="InterPro" id="IPR050147">
    <property type="entry name" value="Ser/Thr_Dehydratase"/>
</dbReference>
<evidence type="ECO:0000313" key="14">
    <source>
        <dbReference type="EMBL" id="ORO69429.1"/>
    </source>
</evidence>
<dbReference type="PANTHER" id="PTHR48078:SF11">
    <property type="entry name" value="THREONINE DEHYDRATASE, MITOCHONDRIAL"/>
    <property type="match status" value="1"/>
</dbReference>
<evidence type="ECO:0000256" key="6">
    <source>
        <dbReference type="ARBA" id="ARBA00022605"/>
    </source>
</evidence>
<name>A0A1X1I8M9_STROR</name>
<comment type="cofactor">
    <cofactor evidence="2 12">
        <name>pyridoxal 5'-phosphate</name>
        <dbReference type="ChEBI" id="CHEBI:597326"/>
    </cofactor>
</comment>
<dbReference type="Pfam" id="PF00291">
    <property type="entry name" value="PALP"/>
    <property type="match status" value="1"/>
</dbReference>
<evidence type="ECO:0000256" key="7">
    <source>
        <dbReference type="ARBA" id="ARBA00022624"/>
    </source>
</evidence>
<evidence type="ECO:0000256" key="3">
    <source>
        <dbReference type="ARBA" id="ARBA00004810"/>
    </source>
</evidence>
<dbReference type="Proteomes" id="UP000193160">
    <property type="component" value="Unassembled WGS sequence"/>
</dbReference>
<evidence type="ECO:0000256" key="10">
    <source>
        <dbReference type="ARBA" id="ARBA00023304"/>
    </source>
</evidence>
<dbReference type="NCBIfam" id="NF006390">
    <property type="entry name" value="PRK08639.1"/>
    <property type="match status" value="1"/>
</dbReference>
<gene>
    <name evidence="12" type="primary">ilvA</name>
    <name evidence="14" type="ORF">B7712_08805</name>
</gene>
<dbReference type="InterPro" id="IPR001926">
    <property type="entry name" value="TrpB-like_PALP"/>
</dbReference>
<dbReference type="InterPro" id="IPR038110">
    <property type="entry name" value="TD_ACT-like_sf"/>
</dbReference>
<evidence type="ECO:0000256" key="8">
    <source>
        <dbReference type="ARBA" id="ARBA00022898"/>
    </source>
</evidence>
<dbReference type="RefSeq" id="WP_084849949.1">
    <property type="nucleotide sequence ID" value="NZ_NCUI01000025.1"/>
</dbReference>
<dbReference type="GO" id="GO:0003941">
    <property type="term" value="F:L-serine ammonia-lyase activity"/>
    <property type="evidence" value="ECO:0007669"/>
    <property type="project" value="TreeGrafter"/>
</dbReference>
<dbReference type="Pfam" id="PF00585">
    <property type="entry name" value="Thr_dehydrat_C"/>
    <property type="match status" value="1"/>
</dbReference>
<dbReference type="FunFam" id="3.40.1020.10:FF:000002">
    <property type="entry name" value="L-threonine dehydratase"/>
    <property type="match status" value="1"/>
</dbReference>
<comment type="similarity">
    <text evidence="4 12">Belongs to the serine/threonine dehydratase family.</text>
</comment>
<dbReference type="SUPFAM" id="SSF53686">
    <property type="entry name" value="Tryptophan synthase beta subunit-like PLP-dependent enzymes"/>
    <property type="match status" value="1"/>
</dbReference>
<sequence length="416" mass="45586">MLSAKDVVKAHKVLSGVVVDTPLEYDHYLSEKYQAKIYLKKENAQRVRSFKIRGAYYAISQLSKEERERGVVCASAGNHAQGVAYTCNEMKIPATIFMPITTPQQKIGQVRFFGGEFVTIKLVGDTFDASAKAAQEFTLTENRTFIDPFDDAHVQAGQGTVAYEILEEARKESIDFDTVLVPVGGGGLIAGVSTYIKETNPTIEVIGVEANGARSMKAAFEAGGPVKLKEIDKFADGIAVQKVGQLTYEATRKNVETLIGVDEGLISETLIDLYSKQGIVAEPAGAASVAALEVLSDYIKGKTICCIISGGNNDINRMPEMEERALIYDGIKHYFVVNFPQRPGALREFVNDILGPHDDITRFEYIKRASKGTGPVLIGIALADKNDYNGLILRMEKFDPSYINLNGNETLYNMLV</sequence>
<keyword evidence="7 12" id="KW-0412">Isoleucine biosynthesis</keyword>
<dbReference type="UniPathway" id="UPA00047">
    <property type="reaction ID" value="UER00054"/>
</dbReference>
<dbReference type="GO" id="GO:0006565">
    <property type="term" value="P:L-serine catabolic process"/>
    <property type="evidence" value="ECO:0007669"/>
    <property type="project" value="TreeGrafter"/>
</dbReference>
<comment type="pathway">
    <text evidence="3 12">Amino-acid biosynthesis; L-isoleucine biosynthesis; 2-oxobutanoate from L-threonine: step 1/1.</text>
</comment>
<proteinExistence type="inferred from homology"/>
<dbReference type="NCBIfam" id="TIGR02079">
    <property type="entry name" value="THD1"/>
    <property type="match status" value="1"/>
</dbReference>
<dbReference type="InterPro" id="IPR011820">
    <property type="entry name" value="IlvA"/>
</dbReference>
<dbReference type="SUPFAM" id="SSF55021">
    <property type="entry name" value="ACT-like"/>
    <property type="match status" value="1"/>
</dbReference>
<dbReference type="InterPro" id="IPR045865">
    <property type="entry name" value="ACT-like_dom_sf"/>
</dbReference>
<dbReference type="InterPro" id="IPR000634">
    <property type="entry name" value="Ser/Thr_deHydtase_PyrdxlP-BS"/>
</dbReference>
<dbReference type="InterPro" id="IPR001721">
    <property type="entry name" value="TD_ACT-like"/>
</dbReference>
<dbReference type="PROSITE" id="PS51672">
    <property type="entry name" value="ACT_LIKE"/>
    <property type="match status" value="1"/>
</dbReference>
<comment type="function">
    <text evidence="11 12">Catalyzes the anaerobic formation of alpha-ketobutyrate and ammonia from threonine in a two-step reaction. The first step involved a dehydration of threonine and a production of enamine intermediates (aminocrotonate), which tautomerizes to its imine form (iminobutyrate). Both intermediates are unstable and short-lived. The second step is the nonenzymatic hydrolysis of the enamine/imine intermediates to form 2-ketobutyrate and free ammonia. In the low water environment of the cell, the second step is accelerated by RidA.</text>
</comment>
<keyword evidence="10 12" id="KW-0100">Branched-chain amino acid biosynthesis</keyword>
<evidence type="ECO:0000313" key="15">
    <source>
        <dbReference type="Proteomes" id="UP000193160"/>
    </source>
</evidence>
<dbReference type="GO" id="GO:0030170">
    <property type="term" value="F:pyridoxal phosphate binding"/>
    <property type="evidence" value="ECO:0007669"/>
    <property type="project" value="InterPro"/>
</dbReference>
<keyword evidence="15" id="KW-1185">Reference proteome</keyword>
<evidence type="ECO:0000256" key="11">
    <source>
        <dbReference type="ARBA" id="ARBA00025527"/>
    </source>
</evidence>
<dbReference type="EMBL" id="NCUT01000030">
    <property type="protein sequence ID" value="ORO69429.1"/>
    <property type="molecule type" value="Genomic_DNA"/>
</dbReference>
<evidence type="ECO:0000259" key="13">
    <source>
        <dbReference type="PROSITE" id="PS51672"/>
    </source>
</evidence>
<dbReference type="GO" id="GO:0006567">
    <property type="term" value="P:L-threonine catabolic process"/>
    <property type="evidence" value="ECO:0007669"/>
    <property type="project" value="TreeGrafter"/>
</dbReference>
<comment type="caution">
    <text evidence="14">The sequence shown here is derived from an EMBL/GenBank/DDBJ whole genome shotgun (WGS) entry which is preliminary data.</text>
</comment>
<dbReference type="FunFam" id="3.40.50.1100:FF:000005">
    <property type="entry name" value="Threonine dehydratase catabolic"/>
    <property type="match status" value="1"/>
</dbReference>
<evidence type="ECO:0000256" key="4">
    <source>
        <dbReference type="ARBA" id="ARBA00010869"/>
    </source>
</evidence>
<dbReference type="EC" id="4.3.1.19" evidence="12"/>
<dbReference type="GO" id="GO:0004794">
    <property type="term" value="F:threonine deaminase activity"/>
    <property type="evidence" value="ECO:0007669"/>
    <property type="project" value="UniProtKB-UniRule"/>
</dbReference>
<evidence type="ECO:0000256" key="1">
    <source>
        <dbReference type="ARBA" id="ARBA00001274"/>
    </source>
</evidence>
<keyword evidence="6 12" id="KW-0028">Amino-acid biosynthesis</keyword>
<evidence type="ECO:0000256" key="2">
    <source>
        <dbReference type="ARBA" id="ARBA00001933"/>
    </source>
</evidence>
<comment type="subunit">
    <text evidence="5 12">Homotetramer.</text>
</comment>
<keyword evidence="8 12" id="KW-0663">Pyridoxal phosphate</keyword>
<evidence type="ECO:0000256" key="12">
    <source>
        <dbReference type="RuleBase" id="RU362012"/>
    </source>
</evidence>
<dbReference type="GO" id="GO:0009097">
    <property type="term" value="P:isoleucine biosynthetic process"/>
    <property type="evidence" value="ECO:0007669"/>
    <property type="project" value="UniProtKB-UniRule"/>
</dbReference>
<dbReference type="PROSITE" id="PS00165">
    <property type="entry name" value="DEHYDRATASE_SER_THR"/>
    <property type="match status" value="1"/>
</dbReference>
<accession>A0A1X1I8M9</accession>
<feature type="domain" description="ACT-like" evidence="13">
    <location>
        <begin position="333"/>
        <end position="407"/>
    </location>
</feature>
<evidence type="ECO:0000256" key="9">
    <source>
        <dbReference type="ARBA" id="ARBA00023239"/>
    </source>
</evidence>